<dbReference type="EMBL" id="KB741292">
    <property type="protein sequence ID" value="ENN70295.1"/>
    <property type="molecule type" value="Genomic_DNA"/>
</dbReference>
<reference evidence="1" key="1">
    <citation type="journal article" date="2013" name="Genome Biol.">
        <title>Draft genome of the mountain pine beetle, Dendroctonus ponderosae Hopkins, a major forest pest.</title>
        <authorList>
            <person name="Keeling C.I."/>
            <person name="Yuen M.M."/>
            <person name="Liao N.Y."/>
            <person name="Docking T.R."/>
            <person name="Chan S.K."/>
            <person name="Taylor G.A."/>
            <person name="Palmquist D.L."/>
            <person name="Jackman S.D."/>
            <person name="Nguyen A."/>
            <person name="Li M."/>
            <person name="Henderson H."/>
            <person name="Janes J.K."/>
            <person name="Zhao Y."/>
            <person name="Pandoh P."/>
            <person name="Moore R."/>
            <person name="Sperling F.A."/>
            <person name="Huber D.P."/>
            <person name="Birol I."/>
            <person name="Jones S.J."/>
            <person name="Bohlmann J."/>
        </authorList>
    </citation>
    <scope>NUCLEOTIDE SEQUENCE</scope>
</reference>
<accession>N6TM15</accession>
<gene>
    <name evidence="1" type="ORF">YQE_12806</name>
</gene>
<feature type="non-terminal residue" evidence="1">
    <location>
        <position position="1"/>
    </location>
</feature>
<dbReference type="AlphaFoldDB" id="N6TM15"/>
<sequence length="241" mass="27538">MRLPEIAKMQSSSNFEASPRDSLEIARHALEDRPYEVNPTPSKLVTARNSVEILKESLQKLKIPSLICQRKEVKKSDKLPTSTGFFGTCCTRCKRMEGMLEISENEPTRTRRSSKVDSLHDDERSVKISRIQIINLDDHAPTPSTVSFNNEPMFFKERFSGDRIKTVDAKSTMTPLSQRSRRKMVRRVSKRPTNRCKIVGEMQSKAGDQTTEEFTAQRIHSLIRLIGDQPQLLQLFTSGVR</sequence>
<dbReference type="OrthoDB" id="8196513at2759"/>
<name>N6TM15_DENPD</name>
<proteinExistence type="predicted"/>
<dbReference type="HOGENOM" id="CLU_1152773_0_0_1"/>
<evidence type="ECO:0000313" key="1">
    <source>
        <dbReference type="EMBL" id="ENN70295.1"/>
    </source>
</evidence>
<organism evidence="1">
    <name type="scientific">Dendroctonus ponderosae</name>
    <name type="common">Mountain pine beetle</name>
    <dbReference type="NCBI Taxonomy" id="77166"/>
    <lineage>
        <taxon>Eukaryota</taxon>
        <taxon>Metazoa</taxon>
        <taxon>Ecdysozoa</taxon>
        <taxon>Arthropoda</taxon>
        <taxon>Hexapoda</taxon>
        <taxon>Insecta</taxon>
        <taxon>Pterygota</taxon>
        <taxon>Neoptera</taxon>
        <taxon>Endopterygota</taxon>
        <taxon>Coleoptera</taxon>
        <taxon>Polyphaga</taxon>
        <taxon>Cucujiformia</taxon>
        <taxon>Curculionidae</taxon>
        <taxon>Scolytinae</taxon>
        <taxon>Dendroctonus</taxon>
    </lineage>
</organism>
<protein>
    <submittedName>
        <fullName evidence="1">Uncharacterized protein</fullName>
    </submittedName>
</protein>